<feature type="domain" description="PhoD-like phosphatase metallophosphatase" evidence="1">
    <location>
        <begin position="29"/>
        <end position="113"/>
    </location>
</feature>
<comment type="caution">
    <text evidence="2">The sequence shown here is derived from an EMBL/GenBank/DDBJ whole genome shotgun (WGS) entry which is preliminary data.</text>
</comment>
<gene>
    <name evidence="2" type="ORF">M3P21_21650</name>
</gene>
<dbReference type="EMBL" id="JAMFMB010000054">
    <property type="protein sequence ID" value="MCL6286116.1"/>
    <property type="molecule type" value="Genomic_DNA"/>
</dbReference>
<keyword evidence="3" id="KW-1185">Reference proteome</keyword>
<reference evidence="2" key="1">
    <citation type="submission" date="2022-05" db="EMBL/GenBank/DDBJ databases">
        <authorList>
            <person name="Park J.-S."/>
        </authorList>
    </citation>
    <scope>NUCLEOTIDE SEQUENCE</scope>
    <source>
        <strain evidence="2">2012CJ41-6</strain>
    </source>
</reference>
<evidence type="ECO:0000313" key="2">
    <source>
        <dbReference type="EMBL" id="MCL6286116.1"/>
    </source>
</evidence>
<proteinExistence type="predicted"/>
<dbReference type="Gene3D" id="3.60.21.70">
    <property type="entry name" value="PhoD-like phosphatase"/>
    <property type="match status" value="1"/>
</dbReference>
<dbReference type="Proteomes" id="UP001203880">
    <property type="component" value="Unassembled WGS sequence"/>
</dbReference>
<evidence type="ECO:0000259" key="1">
    <source>
        <dbReference type="Pfam" id="PF09423"/>
    </source>
</evidence>
<organism evidence="2 3">
    <name type="scientific">Ruegeria spongiae</name>
    <dbReference type="NCBI Taxonomy" id="2942209"/>
    <lineage>
        <taxon>Bacteria</taxon>
        <taxon>Pseudomonadati</taxon>
        <taxon>Pseudomonadota</taxon>
        <taxon>Alphaproteobacteria</taxon>
        <taxon>Rhodobacterales</taxon>
        <taxon>Roseobacteraceae</taxon>
        <taxon>Ruegeria</taxon>
    </lineage>
</organism>
<evidence type="ECO:0000313" key="3">
    <source>
        <dbReference type="Proteomes" id="UP001203880"/>
    </source>
</evidence>
<dbReference type="Pfam" id="PF09423">
    <property type="entry name" value="PhoD"/>
    <property type="match status" value="1"/>
</dbReference>
<sequence length="207" mass="22830">MLDTRRQRSHRKVGTLASAELFDVDTLNRLLDWLDSTNRPKFVVSPSMVLPRHRRAVQRDGSLNASNLSALHSDGWDGYPGTLQKVLGHIADEGISNVVFLSGDEHRSSIASAEIFDMAGQLVTKFKSIHTAAMWAPFPFANAIDEDIVENDEFVIESAALQQFTCKVQSRRPPRGDGPTYVSVSEDGDGWKLDCEFAGGVVETLVL</sequence>
<name>A0ABT0Q8B2_9RHOB</name>
<dbReference type="InterPro" id="IPR038607">
    <property type="entry name" value="PhoD-like_sf"/>
</dbReference>
<protein>
    <submittedName>
        <fullName evidence="2">Alkaline phosphatase D family protein</fullName>
    </submittedName>
</protein>
<dbReference type="InterPro" id="IPR018946">
    <property type="entry name" value="PhoD-like_MPP"/>
</dbReference>
<accession>A0ABT0Q8B2</accession>